<dbReference type="EMBL" id="CAJEWN010000489">
    <property type="protein sequence ID" value="CAD2184070.1"/>
    <property type="molecule type" value="Genomic_DNA"/>
</dbReference>
<feature type="compositionally biased region" description="Polar residues" evidence="1">
    <location>
        <begin position="96"/>
        <end position="109"/>
    </location>
</feature>
<sequence>MLHASGIRRKTPPTRMPSADSSATTSAGLGKVSGKLEMTEVSRELGRRTKSLRSPGGRFAISMGEESSRTVPTEPSTPSLSSLAHGSTGERPRVVSFSTPRHSSISETISEADSETEFCITSTKHLI</sequence>
<protein>
    <submittedName>
        <fullName evidence="2">Uncharacterized protein</fullName>
    </submittedName>
</protein>
<evidence type="ECO:0000313" key="2">
    <source>
        <dbReference type="EMBL" id="CAD2184070.1"/>
    </source>
</evidence>
<reference evidence="2 3" key="1">
    <citation type="submission" date="2020-08" db="EMBL/GenBank/DDBJ databases">
        <authorList>
            <person name="Koutsovoulos G."/>
            <person name="Danchin GJ E."/>
        </authorList>
    </citation>
    <scope>NUCLEOTIDE SEQUENCE [LARGE SCALE GENOMIC DNA]</scope>
</reference>
<name>A0A6V7WAV6_MELEN</name>
<accession>A0A6V7WAV6</accession>
<gene>
    <name evidence="2" type="ORF">MENT_LOCUS36402</name>
</gene>
<feature type="compositionally biased region" description="Basic and acidic residues" evidence="1">
    <location>
        <begin position="37"/>
        <end position="47"/>
    </location>
</feature>
<evidence type="ECO:0000313" key="3">
    <source>
        <dbReference type="Proteomes" id="UP000580250"/>
    </source>
</evidence>
<dbReference type="Proteomes" id="UP000580250">
    <property type="component" value="Unassembled WGS sequence"/>
</dbReference>
<evidence type="ECO:0000256" key="1">
    <source>
        <dbReference type="SAM" id="MobiDB-lite"/>
    </source>
</evidence>
<proteinExistence type="predicted"/>
<feature type="compositionally biased region" description="Low complexity" evidence="1">
    <location>
        <begin position="72"/>
        <end position="83"/>
    </location>
</feature>
<feature type="compositionally biased region" description="Basic residues" evidence="1">
    <location>
        <begin position="1"/>
        <end position="12"/>
    </location>
</feature>
<organism evidence="2 3">
    <name type="scientific">Meloidogyne enterolobii</name>
    <name type="common">Root-knot nematode worm</name>
    <name type="synonym">Meloidogyne mayaguensis</name>
    <dbReference type="NCBI Taxonomy" id="390850"/>
    <lineage>
        <taxon>Eukaryota</taxon>
        <taxon>Metazoa</taxon>
        <taxon>Ecdysozoa</taxon>
        <taxon>Nematoda</taxon>
        <taxon>Chromadorea</taxon>
        <taxon>Rhabditida</taxon>
        <taxon>Tylenchina</taxon>
        <taxon>Tylenchomorpha</taxon>
        <taxon>Tylenchoidea</taxon>
        <taxon>Meloidogynidae</taxon>
        <taxon>Meloidogyninae</taxon>
        <taxon>Meloidogyne</taxon>
    </lineage>
</organism>
<comment type="caution">
    <text evidence="2">The sequence shown here is derived from an EMBL/GenBank/DDBJ whole genome shotgun (WGS) entry which is preliminary data.</text>
</comment>
<dbReference type="AlphaFoldDB" id="A0A6V7WAV6"/>
<dbReference type="OrthoDB" id="5584001at2759"/>
<feature type="region of interest" description="Disordered" evidence="1">
    <location>
        <begin position="1"/>
        <end position="127"/>
    </location>
</feature>